<dbReference type="EMBL" id="KV448249">
    <property type="protein sequence ID" value="OAX39440.1"/>
    <property type="molecule type" value="Genomic_DNA"/>
</dbReference>
<name>A0A1B7N3J9_9AGAM</name>
<proteinExistence type="predicted"/>
<dbReference type="InParanoid" id="A0A1B7N3J9"/>
<evidence type="ECO:0000313" key="2">
    <source>
        <dbReference type="Proteomes" id="UP000092154"/>
    </source>
</evidence>
<dbReference type="AlphaFoldDB" id="A0A1B7N3J9"/>
<sequence length="156" mass="18019">MRSPRDSRKKSYHGIIAHKLRIRLLHYVDDYLTIRPCHMKQFGGRRSINDKRFSWWTKKKPAGFGVAGVRPGIRVFDTREPTSGVKSTRSRSDSNVWTNDYNFVDERLSKAVVIESYSDAVLVQAPKMPNRRSMLQIQLINVPNVLHIPENTLQAV</sequence>
<reference evidence="1 2" key="1">
    <citation type="submission" date="2016-06" db="EMBL/GenBank/DDBJ databases">
        <title>Comparative genomics of the ectomycorrhizal sister species Rhizopogon vinicolor and Rhizopogon vesiculosus (Basidiomycota: Boletales) reveals a divergence of the mating type B locus.</title>
        <authorList>
            <consortium name="DOE Joint Genome Institute"/>
            <person name="Mujic A.B."/>
            <person name="Kuo A."/>
            <person name="Tritt A."/>
            <person name="Lipzen A."/>
            <person name="Chen C."/>
            <person name="Johnson J."/>
            <person name="Sharma A."/>
            <person name="Barry K."/>
            <person name="Grigoriev I.V."/>
            <person name="Spatafora J.W."/>
        </authorList>
    </citation>
    <scope>NUCLEOTIDE SEQUENCE [LARGE SCALE GENOMIC DNA]</scope>
    <source>
        <strain evidence="1 2">AM-OR11-026</strain>
    </source>
</reference>
<keyword evidence="2" id="KW-1185">Reference proteome</keyword>
<gene>
    <name evidence="1" type="ORF">K503DRAFT_782128</name>
</gene>
<protein>
    <submittedName>
        <fullName evidence="1">Uncharacterized protein</fullName>
    </submittedName>
</protein>
<organism evidence="1 2">
    <name type="scientific">Rhizopogon vinicolor AM-OR11-026</name>
    <dbReference type="NCBI Taxonomy" id="1314800"/>
    <lineage>
        <taxon>Eukaryota</taxon>
        <taxon>Fungi</taxon>
        <taxon>Dikarya</taxon>
        <taxon>Basidiomycota</taxon>
        <taxon>Agaricomycotina</taxon>
        <taxon>Agaricomycetes</taxon>
        <taxon>Agaricomycetidae</taxon>
        <taxon>Boletales</taxon>
        <taxon>Suillineae</taxon>
        <taxon>Rhizopogonaceae</taxon>
        <taxon>Rhizopogon</taxon>
    </lineage>
</organism>
<dbReference type="Proteomes" id="UP000092154">
    <property type="component" value="Unassembled WGS sequence"/>
</dbReference>
<accession>A0A1B7N3J9</accession>
<evidence type="ECO:0000313" key="1">
    <source>
        <dbReference type="EMBL" id="OAX39440.1"/>
    </source>
</evidence>